<evidence type="ECO:0000256" key="9">
    <source>
        <dbReference type="ARBA" id="ARBA00023002"/>
    </source>
</evidence>
<evidence type="ECO:0000259" key="15">
    <source>
        <dbReference type="PROSITE" id="PS51671"/>
    </source>
</evidence>
<dbReference type="GO" id="GO:0009088">
    <property type="term" value="P:threonine biosynthetic process"/>
    <property type="evidence" value="ECO:0007669"/>
    <property type="project" value="UniProtKB-KW"/>
</dbReference>
<dbReference type="PROSITE" id="PS01042">
    <property type="entry name" value="HOMOSER_DHGENASE"/>
    <property type="match status" value="1"/>
</dbReference>
<keyword evidence="8 13" id="KW-0521">NADP</keyword>
<gene>
    <name evidence="16" type="ORF">HQ497_01015</name>
</gene>
<evidence type="ECO:0000256" key="6">
    <source>
        <dbReference type="ARBA" id="ARBA00022605"/>
    </source>
</evidence>
<dbReference type="Gene3D" id="3.40.50.720">
    <property type="entry name" value="NAD(P)-binding Rossmann-like Domain"/>
    <property type="match status" value="1"/>
</dbReference>
<evidence type="ECO:0000256" key="5">
    <source>
        <dbReference type="ARBA" id="ARBA00013376"/>
    </source>
</evidence>
<dbReference type="GO" id="GO:0004412">
    <property type="term" value="F:homoserine dehydrogenase activity"/>
    <property type="evidence" value="ECO:0007669"/>
    <property type="project" value="UniProtKB-EC"/>
</dbReference>
<evidence type="ECO:0000256" key="12">
    <source>
        <dbReference type="PIRSR" id="PIRSR000098-1"/>
    </source>
</evidence>
<comment type="pathway">
    <text evidence="2">Amino-acid biosynthesis; L-methionine biosynthesis via de novo pathway; L-homoserine from L-aspartate: step 3/3.</text>
</comment>
<dbReference type="PANTHER" id="PTHR43331">
    <property type="entry name" value="HOMOSERINE DEHYDROGENASE"/>
    <property type="match status" value="1"/>
</dbReference>
<dbReference type="InterPro" id="IPR005106">
    <property type="entry name" value="Asp/hSer_DH_NAD-bd"/>
</dbReference>
<sequence length="430" mass="45811">MDCVNVGICGLGTVGSGVANLLMRNGEEIQRKTGRSISLVHVGARRDHPDCDLSGIQVSRDIFAVVNDPQVDIVCELIGGTDTALELVRQAIKNGKHVVTANKALVAQYGEELFCLANAAGVSLMYEAGIAGGIPIVKAIREGLAGNRISRLAGIINGTSNYILTEMEVGGNRSFAEVLVEAQALGYAEADPTFDVEGIDAAHKLTILSSIAFGVPLRFDAIYTEGIANITVEDIRFASELGYRIKHLGITTRSELGIELRVHPTLVEKTHLLAQVNGVMNAVLVDSDAAGQTLYYGAGAGAGPTGSSVVADIIDIARNFPDGQRIPNLGFEPEALLDLPILSINETRSCHYLRLQVLDRPGVLARISTIMAQHNISIESLIQKDVRKTTAPIAIITDEVLEDAIIAAVSDLEALEEIVGSVSRIRVESF</sequence>
<comment type="catalytic activity">
    <reaction evidence="11">
        <text>L-homoserine + NAD(+) = L-aspartate 4-semialdehyde + NADH + H(+)</text>
        <dbReference type="Rhea" id="RHEA:15757"/>
        <dbReference type="ChEBI" id="CHEBI:15378"/>
        <dbReference type="ChEBI" id="CHEBI:57476"/>
        <dbReference type="ChEBI" id="CHEBI:57540"/>
        <dbReference type="ChEBI" id="CHEBI:57945"/>
        <dbReference type="ChEBI" id="CHEBI:537519"/>
        <dbReference type="EC" id="1.1.1.3"/>
    </reaction>
    <physiologicalReaction direction="right-to-left" evidence="11">
        <dbReference type="Rhea" id="RHEA:15759"/>
    </physiologicalReaction>
</comment>
<dbReference type="InterPro" id="IPR002912">
    <property type="entry name" value="ACT_dom"/>
</dbReference>
<dbReference type="PROSITE" id="PS51671">
    <property type="entry name" value="ACT"/>
    <property type="match status" value="1"/>
</dbReference>
<dbReference type="AlphaFoldDB" id="A0A972VTE1"/>
<evidence type="ECO:0000256" key="4">
    <source>
        <dbReference type="ARBA" id="ARBA00013213"/>
    </source>
</evidence>
<keyword evidence="7" id="KW-0791">Threonine biosynthesis</keyword>
<name>A0A972VTE1_9GAMM</name>
<dbReference type="FunFam" id="3.30.360.10:FF:000005">
    <property type="entry name" value="Homoserine dehydrogenase"/>
    <property type="match status" value="1"/>
</dbReference>
<dbReference type="Gene3D" id="3.30.360.10">
    <property type="entry name" value="Dihydrodipicolinate Reductase, domain 2"/>
    <property type="match status" value="1"/>
</dbReference>
<dbReference type="InterPro" id="IPR016204">
    <property type="entry name" value="HDH"/>
</dbReference>
<dbReference type="EC" id="1.1.1.3" evidence="4"/>
<feature type="binding site" evidence="13">
    <location>
        <position position="103"/>
    </location>
    <ligand>
        <name>NADPH</name>
        <dbReference type="ChEBI" id="CHEBI:57783"/>
    </ligand>
</feature>
<dbReference type="PIRSF" id="PIRSF000098">
    <property type="entry name" value="Homoser_dehydrog"/>
    <property type="match status" value="1"/>
</dbReference>
<dbReference type="CDD" id="cd04881">
    <property type="entry name" value="ACT_HSDH-Hom"/>
    <property type="match status" value="1"/>
</dbReference>
<keyword evidence="6" id="KW-0028">Amino-acid biosynthesis</keyword>
<evidence type="ECO:0000256" key="7">
    <source>
        <dbReference type="ARBA" id="ARBA00022697"/>
    </source>
</evidence>
<dbReference type="InterPro" id="IPR036291">
    <property type="entry name" value="NAD(P)-bd_dom_sf"/>
</dbReference>
<dbReference type="Pfam" id="PF03447">
    <property type="entry name" value="NAD_binding_3"/>
    <property type="match status" value="1"/>
</dbReference>
<evidence type="ECO:0000256" key="3">
    <source>
        <dbReference type="ARBA" id="ARBA00006753"/>
    </source>
</evidence>
<dbReference type="Pfam" id="PF00742">
    <property type="entry name" value="Homoserine_dh"/>
    <property type="match status" value="1"/>
</dbReference>
<evidence type="ECO:0000256" key="14">
    <source>
        <dbReference type="RuleBase" id="RU004171"/>
    </source>
</evidence>
<organism evidence="16 17">
    <name type="scientific">SAR86 cluster bacterium</name>
    <dbReference type="NCBI Taxonomy" id="2030880"/>
    <lineage>
        <taxon>Bacteria</taxon>
        <taxon>Pseudomonadati</taxon>
        <taxon>Pseudomonadota</taxon>
        <taxon>Gammaproteobacteria</taxon>
        <taxon>SAR86 cluster</taxon>
    </lineage>
</organism>
<dbReference type="EMBL" id="JABMOJ010000039">
    <property type="protein sequence ID" value="NQV63918.1"/>
    <property type="molecule type" value="Genomic_DNA"/>
</dbReference>
<proteinExistence type="inferred from homology"/>
<evidence type="ECO:0000256" key="11">
    <source>
        <dbReference type="ARBA" id="ARBA00049031"/>
    </source>
</evidence>
<dbReference type="Proteomes" id="UP000754644">
    <property type="component" value="Unassembled WGS sequence"/>
</dbReference>
<evidence type="ECO:0000256" key="1">
    <source>
        <dbReference type="ARBA" id="ARBA00005056"/>
    </source>
</evidence>
<dbReference type="SUPFAM" id="SSF51735">
    <property type="entry name" value="NAD(P)-binding Rossmann-fold domains"/>
    <property type="match status" value="1"/>
</dbReference>
<dbReference type="PANTHER" id="PTHR43331:SF1">
    <property type="entry name" value="HOMOSERINE DEHYDROGENASE"/>
    <property type="match status" value="1"/>
</dbReference>
<dbReference type="SUPFAM" id="SSF55347">
    <property type="entry name" value="Glyceraldehyde-3-phosphate dehydrogenase-like, C-terminal domain"/>
    <property type="match status" value="1"/>
</dbReference>
<dbReference type="SUPFAM" id="SSF55021">
    <property type="entry name" value="ACT-like"/>
    <property type="match status" value="1"/>
</dbReference>
<evidence type="ECO:0000313" key="16">
    <source>
        <dbReference type="EMBL" id="NQV63918.1"/>
    </source>
</evidence>
<feature type="binding site" evidence="13">
    <location>
        <position position="189"/>
    </location>
    <ligand>
        <name>L-homoserine</name>
        <dbReference type="ChEBI" id="CHEBI:57476"/>
    </ligand>
</feature>
<keyword evidence="10" id="KW-0486">Methionine biosynthesis</keyword>
<dbReference type="GO" id="GO:0009086">
    <property type="term" value="P:methionine biosynthetic process"/>
    <property type="evidence" value="ECO:0007669"/>
    <property type="project" value="UniProtKB-KW"/>
</dbReference>
<evidence type="ECO:0000256" key="2">
    <source>
        <dbReference type="ARBA" id="ARBA00005062"/>
    </source>
</evidence>
<dbReference type="GO" id="GO:0050661">
    <property type="term" value="F:NADP binding"/>
    <property type="evidence" value="ECO:0007669"/>
    <property type="project" value="InterPro"/>
</dbReference>
<evidence type="ECO:0000256" key="8">
    <source>
        <dbReference type="ARBA" id="ARBA00022857"/>
    </source>
</evidence>
<comment type="similarity">
    <text evidence="3 14">Belongs to the homoserine dehydrogenase family.</text>
</comment>
<evidence type="ECO:0000256" key="13">
    <source>
        <dbReference type="PIRSR" id="PIRSR000098-2"/>
    </source>
</evidence>
<comment type="caution">
    <text evidence="16">The sequence shown here is derived from an EMBL/GenBank/DDBJ whole genome shotgun (WGS) entry which is preliminary data.</text>
</comment>
<comment type="pathway">
    <text evidence="1">Amino-acid biosynthesis; L-threonine biosynthesis; L-threonine from L-aspartate: step 3/5.</text>
</comment>
<dbReference type="Pfam" id="PF01842">
    <property type="entry name" value="ACT"/>
    <property type="match status" value="1"/>
</dbReference>
<feature type="active site" description="Proton donor" evidence="12">
    <location>
        <position position="204"/>
    </location>
</feature>
<protein>
    <recommendedName>
        <fullName evidence="5">Homoserine dehydrogenase</fullName>
        <ecNumber evidence="4">1.1.1.3</ecNumber>
    </recommendedName>
</protein>
<dbReference type="NCBIfam" id="NF004976">
    <property type="entry name" value="PRK06349.1"/>
    <property type="match status" value="1"/>
</dbReference>
<accession>A0A972VTE1</accession>
<dbReference type="InterPro" id="IPR019811">
    <property type="entry name" value="HDH_CS"/>
</dbReference>
<dbReference type="Gene3D" id="3.30.70.260">
    <property type="match status" value="1"/>
</dbReference>
<evidence type="ECO:0000313" key="17">
    <source>
        <dbReference type="Proteomes" id="UP000754644"/>
    </source>
</evidence>
<dbReference type="InterPro" id="IPR045865">
    <property type="entry name" value="ACT-like_dom_sf"/>
</dbReference>
<keyword evidence="9" id="KW-0560">Oxidoreductase</keyword>
<dbReference type="InterPro" id="IPR001342">
    <property type="entry name" value="HDH_cat"/>
</dbReference>
<reference evidence="16" key="1">
    <citation type="submission" date="2020-05" db="EMBL/GenBank/DDBJ databases">
        <title>Sulfur intermediates as new biogeochemical hubs in an aquatic model microbial ecosystem.</title>
        <authorList>
            <person name="Vigneron A."/>
        </authorList>
    </citation>
    <scope>NUCLEOTIDE SEQUENCE</scope>
    <source>
        <strain evidence="16">Bin.250</strain>
    </source>
</reference>
<feature type="binding site" evidence="13">
    <location>
        <begin position="9"/>
        <end position="16"/>
    </location>
    <ligand>
        <name>NADP(+)</name>
        <dbReference type="ChEBI" id="CHEBI:58349"/>
    </ligand>
</feature>
<evidence type="ECO:0000256" key="10">
    <source>
        <dbReference type="ARBA" id="ARBA00023167"/>
    </source>
</evidence>
<feature type="domain" description="ACT" evidence="15">
    <location>
        <begin position="352"/>
        <end position="427"/>
    </location>
</feature>